<sequence length="306" mass="34174">MGFDIVSILSVHVFTTVYRIRRLVCHRRGPLVPNVRAVLDTCNVRAPLTTITHTHSFLTASSTSYISLIFDSRTTGSPSSDLRRLDKMSKQVQQQIPLALALFCAILIIWPTQVLRDAPDPARQSAAAQATTIFSRFPEDYYLSQDFVAKYALGAELGAGGNGFDLQARQRADGKEVAYWSGNSRYGRVPKDVIATDSVSHENIIIALLDVFGDDAYPYRNFVELYRSRCLEGRLRPNGRLSQEDANILIDAVLKIKPVNFKFGSMLRLPEGRHPSTGRLQRFYEVLLVLLIMDLSGSSREYLGGS</sequence>
<evidence type="ECO:0000313" key="2">
    <source>
        <dbReference type="Proteomes" id="UP001055072"/>
    </source>
</evidence>
<comment type="caution">
    <text evidence="1">The sequence shown here is derived from an EMBL/GenBank/DDBJ whole genome shotgun (WGS) entry which is preliminary data.</text>
</comment>
<protein>
    <submittedName>
        <fullName evidence="1">Uncharacterized protein</fullName>
    </submittedName>
</protein>
<organism evidence="1 2">
    <name type="scientific">Irpex rosettiformis</name>
    <dbReference type="NCBI Taxonomy" id="378272"/>
    <lineage>
        <taxon>Eukaryota</taxon>
        <taxon>Fungi</taxon>
        <taxon>Dikarya</taxon>
        <taxon>Basidiomycota</taxon>
        <taxon>Agaricomycotina</taxon>
        <taxon>Agaricomycetes</taxon>
        <taxon>Polyporales</taxon>
        <taxon>Irpicaceae</taxon>
        <taxon>Irpex</taxon>
    </lineage>
</organism>
<dbReference type="Proteomes" id="UP001055072">
    <property type="component" value="Unassembled WGS sequence"/>
</dbReference>
<evidence type="ECO:0000313" key="1">
    <source>
        <dbReference type="EMBL" id="KAI0084296.1"/>
    </source>
</evidence>
<dbReference type="EMBL" id="MU274944">
    <property type="protein sequence ID" value="KAI0084296.1"/>
    <property type="molecule type" value="Genomic_DNA"/>
</dbReference>
<accession>A0ACB8TQV2</accession>
<proteinExistence type="predicted"/>
<gene>
    <name evidence="1" type="ORF">BDY19DRAFT_1051308</name>
</gene>
<reference evidence="1" key="1">
    <citation type="journal article" date="2021" name="Environ. Microbiol.">
        <title>Gene family expansions and transcriptome signatures uncover fungal adaptations to wood decay.</title>
        <authorList>
            <person name="Hage H."/>
            <person name="Miyauchi S."/>
            <person name="Viragh M."/>
            <person name="Drula E."/>
            <person name="Min B."/>
            <person name="Chaduli D."/>
            <person name="Navarro D."/>
            <person name="Favel A."/>
            <person name="Norest M."/>
            <person name="Lesage-Meessen L."/>
            <person name="Balint B."/>
            <person name="Merenyi Z."/>
            <person name="de Eugenio L."/>
            <person name="Morin E."/>
            <person name="Martinez A.T."/>
            <person name="Baldrian P."/>
            <person name="Stursova M."/>
            <person name="Martinez M.J."/>
            <person name="Novotny C."/>
            <person name="Magnuson J.K."/>
            <person name="Spatafora J.W."/>
            <person name="Maurice S."/>
            <person name="Pangilinan J."/>
            <person name="Andreopoulos W."/>
            <person name="LaButti K."/>
            <person name="Hundley H."/>
            <person name="Na H."/>
            <person name="Kuo A."/>
            <person name="Barry K."/>
            <person name="Lipzen A."/>
            <person name="Henrissat B."/>
            <person name="Riley R."/>
            <person name="Ahrendt S."/>
            <person name="Nagy L.G."/>
            <person name="Grigoriev I.V."/>
            <person name="Martin F."/>
            <person name="Rosso M.N."/>
        </authorList>
    </citation>
    <scope>NUCLEOTIDE SEQUENCE</scope>
    <source>
        <strain evidence="1">CBS 384.51</strain>
    </source>
</reference>
<keyword evidence="2" id="KW-1185">Reference proteome</keyword>
<name>A0ACB8TQV2_9APHY</name>